<name>A0A410FU82_BIPS1</name>
<accession>A0A410FU82</accession>
<reference evidence="2" key="1">
    <citation type="submission" date="2018-12" db="EMBL/GenBank/DDBJ databases">
        <title>Complete genome sequence of an uncultured bacterium of the candidate phylum Bipolaricaulota.</title>
        <authorList>
            <person name="Kadnikov V.V."/>
            <person name="Mardanov A.V."/>
            <person name="Beletsky A.V."/>
            <person name="Frank Y.A."/>
            <person name="Karnachuk O.V."/>
            <person name="Ravin N.V."/>
        </authorList>
    </citation>
    <scope>NUCLEOTIDE SEQUENCE [LARGE SCALE GENOMIC DNA]</scope>
</reference>
<proteinExistence type="predicted"/>
<dbReference type="KEGG" id="bih:BIP78_0850"/>
<sequence>MPRWIEALRAAFAAGDPQRLASEYDRLRHRPLLAPLLRLAEATYPVPEIVHLAPELDARIASHSLATASRWLLDTHFTPWRAEIPEAAAAVLSSRPAVIYGNHPSMLTPFLISAAVNRDDLRILSASYVHLFLPRYARYSLPVEIWPPRRGGWMEYLRSGVPALLQTKLLALLLGTAPVADAKERNLNSILRGADHVAGGGCLLLAPGAGSARPRAWYQGIGRIARKLAEDGAGERVFLIPYHEEHISKRRVCASLRRNRRAWVQRRFVYRRPVTVRFAEPQLLATLVPRPDDPAAITARLHAHYRELFPR</sequence>
<gene>
    <name evidence="1" type="ORF">BIP78_0850</name>
</gene>
<dbReference type="EMBL" id="CP034928">
    <property type="protein sequence ID" value="QAA76616.1"/>
    <property type="molecule type" value="Genomic_DNA"/>
</dbReference>
<evidence type="ECO:0008006" key="3">
    <source>
        <dbReference type="Google" id="ProtNLM"/>
    </source>
</evidence>
<evidence type="ECO:0000313" key="1">
    <source>
        <dbReference type="EMBL" id="QAA76616.1"/>
    </source>
</evidence>
<dbReference type="Proteomes" id="UP000287233">
    <property type="component" value="Chromosome"/>
</dbReference>
<dbReference type="AlphaFoldDB" id="A0A410FU82"/>
<protein>
    <recommendedName>
        <fullName evidence="3">Phospholipid/glycerol acyltransferase domain-containing protein</fullName>
    </recommendedName>
</protein>
<evidence type="ECO:0000313" key="2">
    <source>
        <dbReference type="Proteomes" id="UP000287233"/>
    </source>
</evidence>
<organism evidence="1 2">
    <name type="scientific">Bipolaricaulis sibiricus</name>
    <dbReference type="NCBI Taxonomy" id="2501609"/>
    <lineage>
        <taxon>Bacteria</taxon>
        <taxon>Candidatus Bipolaricaulota</taxon>
        <taxon>Candidatus Bipolaricaulia</taxon>
        <taxon>Candidatus Bipolaricaulales</taxon>
        <taxon>Candidatus Bipolaricaulaceae</taxon>
        <taxon>Candidatus Bipolaricaulis</taxon>
    </lineage>
</organism>